<organism evidence="1 2">
    <name type="scientific">Patagioenas fasciata monilis</name>
    <dbReference type="NCBI Taxonomy" id="372326"/>
    <lineage>
        <taxon>Eukaryota</taxon>
        <taxon>Metazoa</taxon>
        <taxon>Chordata</taxon>
        <taxon>Craniata</taxon>
        <taxon>Vertebrata</taxon>
        <taxon>Euteleostomi</taxon>
        <taxon>Archelosauria</taxon>
        <taxon>Archosauria</taxon>
        <taxon>Dinosauria</taxon>
        <taxon>Saurischia</taxon>
        <taxon>Theropoda</taxon>
        <taxon>Coelurosauria</taxon>
        <taxon>Aves</taxon>
        <taxon>Neognathae</taxon>
        <taxon>Neoaves</taxon>
        <taxon>Columbimorphae</taxon>
        <taxon>Columbiformes</taxon>
        <taxon>Columbidae</taxon>
        <taxon>Patagioenas</taxon>
    </lineage>
</organism>
<comment type="caution">
    <text evidence="1">The sequence shown here is derived from an EMBL/GenBank/DDBJ whole genome shotgun (WGS) entry which is preliminary data.</text>
</comment>
<dbReference type="EMBL" id="LSYS01002950">
    <property type="protein sequence ID" value="OPJ85140.1"/>
    <property type="molecule type" value="Genomic_DNA"/>
</dbReference>
<keyword evidence="2" id="KW-1185">Reference proteome</keyword>
<dbReference type="AlphaFoldDB" id="A0A1V4KL15"/>
<dbReference type="Proteomes" id="UP000190648">
    <property type="component" value="Unassembled WGS sequence"/>
</dbReference>
<evidence type="ECO:0000313" key="1">
    <source>
        <dbReference type="EMBL" id="OPJ85140.1"/>
    </source>
</evidence>
<evidence type="ECO:0000313" key="2">
    <source>
        <dbReference type="Proteomes" id="UP000190648"/>
    </source>
</evidence>
<gene>
    <name evidence="1" type="ORF">AV530_018161</name>
</gene>
<reference evidence="1 2" key="1">
    <citation type="submission" date="2016-02" db="EMBL/GenBank/DDBJ databases">
        <title>Band-tailed pigeon sequencing and assembly.</title>
        <authorList>
            <person name="Soares A.E."/>
            <person name="Novak B.J."/>
            <person name="Rice E.S."/>
            <person name="O'Connell B."/>
            <person name="Chang D."/>
            <person name="Weber S."/>
            <person name="Shapiro B."/>
        </authorList>
    </citation>
    <scope>NUCLEOTIDE SEQUENCE [LARGE SCALE GENOMIC DNA]</scope>
    <source>
        <strain evidence="1">BTP2013</strain>
        <tissue evidence="1">Blood</tissue>
    </source>
</reference>
<name>A0A1V4KL15_PATFA</name>
<protein>
    <submittedName>
        <fullName evidence="1">Uncharacterized protein</fullName>
    </submittedName>
</protein>
<proteinExistence type="predicted"/>
<sequence>MLSTKRHGASTLTIKDILDNGFVAGASSHTHYSPICSYYTDSSSASKPDTWELLTDLDNSTKSSSLCVVKQSESLSSCVKTDLHSLTQGTSDLSLVCFCKAHHGQATFDVSGLPCEHLGRAGCLLDVALQSTSTPCKKEMHSKLQESLLSNSIDLLGDASTLGKTPAPTWEISAIKPPLDSSLSLDASNEELRLLGCSKPDTPSLESSVVIPLAWPGAFKRQPLLMHKSATPETQLSDPDPIPACLQQIL</sequence>
<dbReference type="OrthoDB" id="9888638at2759"/>
<accession>A0A1V4KL15</accession>